<evidence type="ECO:0000313" key="11">
    <source>
        <dbReference type="EMBL" id="KOC89442.1"/>
    </source>
</evidence>
<dbReference type="InterPro" id="IPR013059">
    <property type="entry name" value="Trp_tyr_transpt"/>
</dbReference>
<feature type="transmembrane region" description="Helical" evidence="10">
    <location>
        <begin position="281"/>
        <end position="309"/>
    </location>
</feature>
<dbReference type="RefSeq" id="WP_052899829.1">
    <property type="nucleotide sequence ID" value="NZ_JRXE01000016.1"/>
</dbReference>
<feature type="transmembrane region" description="Helical" evidence="10">
    <location>
        <begin position="228"/>
        <end position="246"/>
    </location>
</feature>
<evidence type="ECO:0000256" key="5">
    <source>
        <dbReference type="ARBA" id="ARBA00022519"/>
    </source>
</evidence>
<dbReference type="InterPro" id="IPR013061">
    <property type="entry name" value="Trp/try_permease_CS"/>
</dbReference>
<keyword evidence="5 10" id="KW-0997">Cell inner membrane</keyword>
<evidence type="ECO:0000313" key="13">
    <source>
        <dbReference type="Proteomes" id="UP000036851"/>
    </source>
</evidence>
<dbReference type="PRINTS" id="PR00166">
    <property type="entry name" value="AROAAPRMEASE"/>
</dbReference>
<evidence type="ECO:0000313" key="14">
    <source>
        <dbReference type="Proteomes" id="UP000037088"/>
    </source>
</evidence>
<dbReference type="STRING" id="1560201.NG42_12870"/>
<feature type="transmembrane region" description="Helical" evidence="10">
    <location>
        <begin position="12"/>
        <end position="34"/>
    </location>
</feature>
<name>A0A0L7TDL6_9GAMM</name>
<keyword evidence="14" id="KW-1185">Reference proteome</keyword>
<keyword evidence="9 10" id="KW-0472">Membrane</keyword>
<dbReference type="GO" id="GO:0005886">
    <property type="term" value="C:plasma membrane"/>
    <property type="evidence" value="ECO:0007669"/>
    <property type="project" value="UniProtKB-SubCell"/>
</dbReference>
<evidence type="ECO:0000256" key="10">
    <source>
        <dbReference type="RuleBase" id="RU367149"/>
    </source>
</evidence>
<evidence type="ECO:0000256" key="3">
    <source>
        <dbReference type="ARBA" id="ARBA00022448"/>
    </source>
</evidence>
<evidence type="ECO:0000256" key="6">
    <source>
        <dbReference type="ARBA" id="ARBA00022692"/>
    </source>
</evidence>
<evidence type="ECO:0000256" key="1">
    <source>
        <dbReference type="ARBA" id="ARBA00004429"/>
    </source>
</evidence>
<dbReference type="PANTHER" id="PTHR46997:SF1">
    <property type="entry name" value="LOW AFFINITY TRYPTOPHAN PERMEASE-RELATED"/>
    <property type="match status" value="1"/>
</dbReference>
<feature type="transmembrane region" description="Helical" evidence="10">
    <location>
        <begin position="187"/>
        <end position="207"/>
    </location>
</feature>
<feature type="transmembrane region" description="Helical" evidence="10">
    <location>
        <begin position="347"/>
        <end position="368"/>
    </location>
</feature>
<dbReference type="InterPro" id="IPR018227">
    <property type="entry name" value="Amino_acid_transport_2"/>
</dbReference>
<dbReference type="Gene3D" id="1.20.1740.10">
    <property type="entry name" value="Amino acid/polyamine transporter I"/>
    <property type="match status" value="1"/>
</dbReference>
<feature type="transmembrane region" description="Helical" evidence="10">
    <location>
        <begin position="40"/>
        <end position="63"/>
    </location>
</feature>
<dbReference type="EMBL" id="JRXF01000014">
    <property type="protein sequence ID" value="KOC93459.1"/>
    <property type="molecule type" value="Genomic_DNA"/>
</dbReference>
<accession>A0A0L7TDL6</accession>
<keyword evidence="8 10" id="KW-1133">Transmembrane helix</keyword>
<dbReference type="GO" id="GO:0003333">
    <property type="term" value="P:amino acid transmembrane transport"/>
    <property type="evidence" value="ECO:0007669"/>
    <property type="project" value="InterPro"/>
</dbReference>
<keyword evidence="6 10" id="KW-0812">Transmembrane</keyword>
<dbReference type="Pfam" id="PF03222">
    <property type="entry name" value="Trp_Tyr_perm"/>
    <property type="match status" value="1"/>
</dbReference>
<reference evidence="13 14" key="1">
    <citation type="journal article" date="2015" name="Int. J. Syst. Evol. Microbiol.">
        <title>Erwinia iniecta sp. nov., isolated from Russian wheat aphids (Diuraphis noxia).</title>
        <authorList>
            <person name="Campillo T."/>
            <person name="Luna E."/>
            <person name="Portier P."/>
            <person name="Fischer-Le Saux M."/>
            <person name="Lapitan N."/>
            <person name="Tisserat N.A."/>
            <person name="Leach J.E."/>
        </authorList>
    </citation>
    <scope>NUCLEOTIDE SEQUENCE [LARGE SCALE GENOMIC DNA]</scope>
    <source>
        <strain evidence="11 14">B120</strain>
        <strain evidence="12 13">B149</strain>
    </source>
</reference>
<dbReference type="EMBL" id="JRXE01000016">
    <property type="protein sequence ID" value="KOC89442.1"/>
    <property type="molecule type" value="Genomic_DNA"/>
</dbReference>
<comment type="similarity">
    <text evidence="2 10">Belongs to the amino acid/polyamine transporter 2 family. Mtr/TnaB/TyrP permease subfamily.</text>
</comment>
<evidence type="ECO:0000256" key="4">
    <source>
        <dbReference type="ARBA" id="ARBA00022475"/>
    </source>
</evidence>
<feature type="transmembrane region" description="Helical" evidence="10">
    <location>
        <begin position="321"/>
        <end position="341"/>
    </location>
</feature>
<evidence type="ECO:0000256" key="8">
    <source>
        <dbReference type="ARBA" id="ARBA00022989"/>
    </source>
</evidence>
<comment type="function">
    <text evidence="10">Involved in transporting aromatic amino acids across the cytoplasmic membrane.</text>
</comment>
<gene>
    <name evidence="11" type="ORF">NG42_12870</name>
    <name evidence="12" type="ORF">NG43_10535</name>
</gene>
<evidence type="ECO:0000256" key="7">
    <source>
        <dbReference type="ARBA" id="ARBA00022970"/>
    </source>
</evidence>
<dbReference type="AlphaFoldDB" id="A0A0L7TDL6"/>
<dbReference type="Proteomes" id="UP000036851">
    <property type="component" value="Unassembled WGS sequence"/>
</dbReference>
<dbReference type="PANTHER" id="PTHR46997">
    <property type="entry name" value="LOW AFFINITY TRYPTOPHAN PERMEASE-RELATED"/>
    <property type="match status" value="1"/>
</dbReference>
<evidence type="ECO:0000256" key="2">
    <source>
        <dbReference type="ARBA" id="ARBA00005452"/>
    </source>
</evidence>
<dbReference type="GO" id="GO:0015173">
    <property type="term" value="F:aromatic amino acid transmembrane transporter activity"/>
    <property type="evidence" value="ECO:0007669"/>
    <property type="project" value="UniProtKB-UniRule"/>
</dbReference>
<comment type="subcellular location">
    <subcellularLocation>
        <location evidence="1 10">Cell inner membrane</location>
        <topology evidence="1 10">Multi-pass membrane protein</topology>
    </subcellularLocation>
</comment>
<feature type="transmembrane region" description="Helical" evidence="10">
    <location>
        <begin position="89"/>
        <end position="109"/>
    </location>
</feature>
<dbReference type="PATRIC" id="fig|1560201.3.peg.2742"/>
<dbReference type="Proteomes" id="UP000037088">
    <property type="component" value="Unassembled WGS sequence"/>
</dbReference>
<feature type="transmembrane region" description="Helical" evidence="10">
    <location>
        <begin position="129"/>
        <end position="149"/>
    </location>
</feature>
<keyword evidence="7 10" id="KW-0029">Amino-acid transport</keyword>
<dbReference type="OrthoDB" id="18749at2"/>
<evidence type="ECO:0000256" key="9">
    <source>
        <dbReference type="ARBA" id="ARBA00023136"/>
    </source>
</evidence>
<evidence type="ECO:0000313" key="12">
    <source>
        <dbReference type="EMBL" id="KOC93459.1"/>
    </source>
</evidence>
<protein>
    <recommendedName>
        <fullName evidence="10">Aromatic amino acid permease</fullName>
    </recommendedName>
</protein>
<organism evidence="12 13">
    <name type="scientific">Winslowiella iniecta</name>
    <dbReference type="NCBI Taxonomy" id="1560201"/>
    <lineage>
        <taxon>Bacteria</taxon>
        <taxon>Pseudomonadati</taxon>
        <taxon>Pseudomonadota</taxon>
        <taxon>Gammaproteobacteria</taxon>
        <taxon>Enterobacterales</taxon>
        <taxon>Erwiniaceae</taxon>
        <taxon>Winslowiella</taxon>
    </lineage>
</organism>
<keyword evidence="4 10" id="KW-1003">Cell membrane</keyword>
<comment type="caution">
    <text evidence="12">The sequence shown here is derived from an EMBL/GenBank/DDBJ whole genome shotgun (WGS) entry which is preliminary data.</text>
</comment>
<dbReference type="PROSITE" id="PS00594">
    <property type="entry name" value="AROMATIC_AA_PERMEASE_1"/>
    <property type="match status" value="1"/>
</dbReference>
<sequence length="415" mass="45099">MAEILSGRKAPSVMWGTMIISGTIIGAGMFSLPVVMSGAWFSWSTLILLFSWFCMLLSGLLYLESSLHYPDGANFSTVTRDLLGSKWNLVNGVTIAFVLGILTYAYISASGSILHHTFSSTLPWLSQRQAGLLFTLLLAVFIWLGTAVVSRMTFIFLFAKLAAFLMTFGGLLWHVRVDNLLDTQQSGASYFPYIFMVLPFCLASFGYHGNISGLVSYYRQDAAKVRKCLIYGTVIALAIYFVWLISAMGNIQRPKFIAIAQAGGNIDALVATFGDLISSPWLGMLLLLFSNFAVASSFLGVSLGLFDYLADLFGIANNAAGRLKTTLLTFAIPLTASLIYPNGFLHAIGYAGLAATLWAVITPALLAVKARKRFDYTGYRVAGGNLTIMLVLLFGGINIVVSLLSYADLLPVYAR</sequence>
<proteinExistence type="inferred from homology"/>
<keyword evidence="3 10" id="KW-0813">Transport</keyword>
<dbReference type="NCBIfam" id="TIGR00837">
    <property type="entry name" value="araaP"/>
    <property type="match status" value="1"/>
</dbReference>
<dbReference type="NCBIfam" id="NF007789">
    <property type="entry name" value="PRK10483.1"/>
    <property type="match status" value="1"/>
</dbReference>
<feature type="transmembrane region" description="Helical" evidence="10">
    <location>
        <begin position="154"/>
        <end position="175"/>
    </location>
</feature>
<feature type="transmembrane region" description="Helical" evidence="10">
    <location>
        <begin position="388"/>
        <end position="407"/>
    </location>
</feature>